<feature type="compositionally biased region" description="Basic and acidic residues" evidence="1">
    <location>
        <begin position="1"/>
        <end position="17"/>
    </location>
</feature>
<dbReference type="EMBL" id="JARKIF010000031">
    <property type="protein sequence ID" value="KAJ7612276.1"/>
    <property type="molecule type" value="Genomic_DNA"/>
</dbReference>
<accession>A0AAD7B6T2</accession>
<proteinExistence type="predicted"/>
<protein>
    <submittedName>
        <fullName evidence="2">Uncharacterized protein</fullName>
    </submittedName>
</protein>
<evidence type="ECO:0000313" key="3">
    <source>
        <dbReference type="Proteomes" id="UP001221142"/>
    </source>
</evidence>
<sequence>MGVRGDEGAALEAERVTKGVGTLGVERDSLQKGLEWPHGEANGNGRGSKSRTQILDKRRSRWQHGKDGRIDSKVETHDRETLRKSDGRINKRLACCGDLEVYTVVHLKQDQSLWTMKWRHICP</sequence>
<dbReference type="Proteomes" id="UP001221142">
    <property type="component" value="Unassembled WGS sequence"/>
</dbReference>
<feature type="compositionally biased region" description="Basic and acidic residues" evidence="1">
    <location>
        <begin position="25"/>
        <end position="38"/>
    </location>
</feature>
<keyword evidence="3" id="KW-1185">Reference proteome</keyword>
<reference evidence="2" key="1">
    <citation type="submission" date="2023-03" db="EMBL/GenBank/DDBJ databases">
        <title>Massive genome expansion in bonnet fungi (Mycena s.s.) driven by repeated elements and novel gene families across ecological guilds.</title>
        <authorList>
            <consortium name="Lawrence Berkeley National Laboratory"/>
            <person name="Harder C.B."/>
            <person name="Miyauchi S."/>
            <person name="Viragh M."/>
            <person name="Kuo A."/>
            <person name="Thoen E."/>
            <person name="Andreopoulos B."/>
            <person name="Lu D."/>
            <person name="Skrede I."/>
            <person name="Drula E."/>
            <person name="Henrissat B."/>
            <person name="Morin E."/>
            <person name="Kohler A."/>
            <person name="Barry K."/>
            <person name="LaButti K."/>
            <person name="Morin E."/>
            <person name="Salamov A."/>
            <person name="Lipzen A."/>
            <person name="Mereny Z."/>
            <person name="Hegedus B."/>
            <person name="Baldrian P."/>
            <person name="Stursova M."/>
            <person name="Weitz H."/>
            <person name="Taylor A."/>
            <person name="Grigoriev I.V."/>
            <person name="Nagy L.G."/>
            <person name="Martin F."/>
            <person name="Kauserud H."/>
        </authorList>
    </citation>
    <scope>NUCLEOTIDE SEQUENCE</scope>
    <source>
        <strain evidence="2">9284</strain>
    </source>
</reference>
<feature type="region of interest" description="Disordered" evidence="1">
    <location>
        <begin position="1"/>
        <end position="69"/>
    </location>
</feature>
<name>A0AAD7B6T2_9AGAR</name>
<dbReference type="AlphaFoldDB" id="A0AAD7B6T2"/>
<organism evidence="2 3">
    <name type="scientific">Roridomyces roridus</name>
    <dbReference type="NCBI Taxonomy" id="1738132"/>
    <lineage>
        <taxon>Eukaryota</taxon>
        <taxon>Fungi</taxon>
        <taxon>Dikarya</taxon>
        <taxon>Basidiomycota</taxon>
        <taxon>Agaricomycotina</taxon>
        <taxon>Agaricomycetes</taxon>
        <taxon>Agaricomycetidae</taxon>
        <taxon>Agaricales</taxon>
        <taxon>Marasmiineae</taxon>
        <taxon>Mycenaceae</taxon>
        <taxon>Roridomyces</taxon>
    </lineage>
</organism>
<evidence type="ECO:0000256" key="1">
    <source>
        <dbReference type="SAM" id="MobiDB-lite"/>
    </source>
</evidence>
<comment type="caution">
    <text evidence="2">The sequence shown here is derived from an EMBL/GenBank/DDBJ whole genome shotgun (WGS) entry which is preliminary data.</text>
</comment>
<evidence type="ECO:0000313" key="2">
    <source>
        <dbReference type="EMBL" id="KAJ7612276.1"/>
    </source>
</evidence>
<gene>
    <name evidence="2" type="ORF">FB45DRAFT_875152</name>
</gene>